<dbReference type="GO" id="GO:0016740">
    <property type="term" value="F:transferase activity"/>
    <property type="evidence" value="ECO:0007669"/>
    <property type="project" value="UniProtKB-KW"/>
</dbReference>
<gene>
    <name evidence="2" type="ORF">XH99_37215</name>
</gene>
<keyword evidence="3" id="KW-1185">Reference proteome</keyword>
<reference evidence="2 3" key="1">
    <citation type="submission" date="2015-04" db="EMBL/GenBank/DDBJ databases">
        <title>Comparative genomics of rhizobia nodulating Arachis hypogaea in China.</title>
        <authorList>
            <person name="Li Y."/>
        </authorList>
    </citation>
    <scope>NUCLEOTIDE SEQUENCE [LARGE SCALE GENOMIC DNA]</scope>
    <source>
        <strain evidence="2 3">CCBAU 51757</strain>
    </source>
</reference>
<feature type="domain" description="Aminoglycoside phosphotransferase" evidence="1">
    <location>
        <begin position="60"/>
        <end position="268"/>
    </location>
</feature>
<dbReference type="PANTHER" id="PTHR21310:SF15">
    <property type="entry name" value="AMINOGLYCOSIDE PHOSPHOTRANSFERASE DOMAIN-CONTAINING PROTEIN"/>
    <property type="match status" value="1"/>
</dbReference>
<dbReference type="InterPro" id="IPR016259">
    <property type="entry name" value="Hygromycin-B_Kinase"/>
</dbReference>
<dbReference type="EMBL" id="LBJQ01000094">
    <property type="protein sequence ID" value="RXH21648.1"/>
    <property type="molecule type" value="Genomic_DNA"/>
</dbReference>
<dbReference type="Pfam" id="PF01636">
    <property type="entry name" value="APH"/>
    <property type="match status" value="1"/>
</dbReference>
<dbReference type="Proteomes" id="UP000289546">
    <property type="component" value="Unassembled WGS sequence"/>
</dbReference>
<dbReference type="InterPro" id="IPR051678">
    <property type="entry name" value="AGP_Transferase"/>
</dbReference>
<evidence type="ECO:0000259" key="1">
    <source>
        <dbReference type="Pfam" id="PF01636"/>
    </source>
</evidence>
<dbReference type="OrthoDB" id="2801014at2"/>
<protein>
    <submittedName>
        <fullName evidence="2">Phosphotransferase</fullName>
    </submittedName>
</protein>
<comment type="caution">
    <text evidence="2">The sequence shown here is derived from an EMBL/GenBank/DDBJ whole genome shotgun (WGS) entry which is preliminary data.</text>
</comment>
<dbReference type="InterPro" id="IPR011009">
    <property type="entry name" value="Kinase-like_dom_sf"/>
</dbReference>
<dbReference type="Gene3D" id="3.90.1200.10">
    <property type="match status" value="1"/>
</dbReference>
<keyword evidence="2" id="KW-0808">Transferase</keyword>
<evidence type="ECO:0000313" key="3">
    <source>
        <dbReference type="Proteomes" id="UP000289546"/>
    </source>
</evidence>
<dbReference type="CDD" id="cd05120">
    <property type="entry name" value="APH_ChoK_like"/>
    <property type="match status" value="1"/>
</dbReference>
<dbReference type="PANTHER" id="PTHR21310">
    <property type="entry name" value="AMINOGLYCOSIDE PHOSPHOTRANSFERASE-RELATED-RELATED"/>
    <property type="match status" value="1"/>
</dbReference>
<dbReference type="InterPro" id="IPR002575">
    <property type="entry name" value="Aminoglycoside_PTrfase"/>
</dbReference>
<dbReference type="PIRSF" id="PIRSF000707">
    <property type="entry name" value="Hygromycin-B_kinase"/>
    <property type="match status" value="1"/>
</dbReference>
<accession>A0A4Q0RRT0</accession>
<sequence>MTIAPSRQLPDLTDAQSFRAFRSDAPRWLPIALDIARGHGLDTSAPHQFATGTNLVIGLGDKLILKIFPPLLRAQFVSERGSLTQLKGRLDLPIPEIVAEGVRDGWPYLIITRLAGTLGSEVWPSLPEHQKERVLRHIGETIAAVQRVPPGPLAGIEPRWDDFMRQQIQGCKARHTRLGLAPKFLAGLDDLLRDAEKLIPMDAPPVILIGEYIPENFLLACDDGEWSLAGLFDFGDVLAGWRDYDLLGPSAFMAAGRPGRVKSLLEGFGYSKPDFALKRRLMALMLLHRASDLNSHICIEGWQEQADDLVELQELIWPG</sequence>
<proteinExistence type="predicted"/>
<organism evidence="2 3">
    <name type="scientific">Bradyrhizobium nanningense</name>
    <dbReference type="NCBI Taxonomy" id="1325118"/>
    <lineage>
        <taxon>Bacteria</taxon>
        <taxon>Pseudomonadati</taxon>
        <taxon>Pseudomonadota</taxon>
        <taxon>Alphaproteobacteria</taxon>
        <taxon>Hyphomicrobiales</taxon>
        <taxon>Nitrobacteraceae</taxon>
        <taxon>Bradyrhizobium</taxon>
    </lineage>
</organism>
<evidence type="ECO:0000313" key="2">
    <source>
        <dbReference type="EMBL" id="RXH21648.1"/>
    </source>
</evidence>
<dbReference type="SUPFAM" id="SSF56112">
    <property type="entry name" value="Protein kinase-like (PK-like)"/>
    <property type="match status" value="1"/>
</dbReference>
<dbReference type="RefSeq" id="WP_128922889.1">
    <property type="nucleotide sequence ID" value="NZ_LBJC01000024.1"/>
</dbReference>
<name>A0A4Q0RRT0_9BRAD</name>
<dbReference type="AlphaFoldDB" id="A0A4Q0RRT0"/>